<accession>A0A3M6UA13</accession>
<dbReference type="Proteomes" id="UP000275408">
    <property type="component" value="Unassembled WGS sequence"/>
</dbReference>
<comment type="caution">
    <text evidence="1">The sequence shown here is derived from an EMBL/GenBank/DDBJ whole genome shotgun (WGS) entry which is preliminary data.</text>
</comment>
<evidence type="ECO:0000313" key="1">
    <source>
        <dbReference type="EMBL" id="RMX50497.1"/>
    </source>
</evidence>
<dbReference type="OrthoDB" id="10495792at2759"/>
<dbReference type="AlphaFoldDB" id="A0A3M6UA13"/>
<evidence type="ECO:0000313" key="2">
    <source>
        <dbReference type="Proteomes" id="UP000275408"/>
    </source>
</evidence>
<protein>
    <submittedName>
        <fullName evidence="1">Uncharacterized protein</fullName>
    </submittedName>
</protein>
<reference evidence="1 2" key="1">
    <citation type="journal article" date="2018" name="Sci. Rep.">
        <title>Comparative analysis of the Pocillopora damicornis genome highlights role of immune system in coral evolution.</title>
        <authorList>
            <person name="Cunning R."/>
            <person name="Bay R.A."/>
            <person name="Gillette P."/>
            <person name="Baker A.C."/>
            <person name="Traylor-Knowles N."/>
        </authorList>
    </citation>
    <scope>NUCLEOTIDE SEQUENCE [LARGE SCALE GENOMIC DNA]</scope>
    <source>
        <strain evidence="1">RSMAS</strain>
        <tissue evidence="1">Whole animal</tissue>
    </source>
</reference>
<proteinExistence type="predicted"/>
<organism evidence="1 2">
    <name type="scientific">Pocillopora damicornis</name>
    <name type="common">Cauliflower coral</name>
    <name type="synonym">Millepora damicornis</name>
    <dbReference type="NCBI Taxonomy" id="46731"/>
    <lineage>
        <taxon>Eukaryota</taxon>
        <taxon>Metazoa</taxon>
        <taxon>Cnidaria</taxon>
        <taxon>Anthozoa</taxon>
        <taxon>Hexacorallia</taxon>
        <taxon>Scleractinia</taxon>
        <taxon>Astrocoeniina</taxon>
        <taxon>Pocilloporidae</taxon>
        <taxon>Pocillopora</taxon>
    </lineage>
</organism>
<sequence>MVTKMDISVKDLEGIQKMAKLLGLLLECSVSLPQRSNFVCKVKRFMELLEMKGKWKLKFSRYGYALLNVPSPWTLIGRDFINPFTRGIPSNCHFRELRPQSLQRFG</sequence>
<name>A0A3M6UA13_POCDA</name>
<gene>
    <name evidence="1" type="ORF">pdam_00009256</name>
</gene>
<keyword evidence="2" id="KW-1185">Reference proteome</keyword>
<dbReference type="EMBL" id="RCHS01001944">
    <property type="protein sequence ID" value="RMX50497.1"/>
    <property type="molecule type" value="Genomic_DNA"/>
</dbReference>